<dbReference type="eggNOG" id="COG1216">
    <property type="taxonomic scope" value="Bacteria"/>
</dbReference>
<evidence type="ECO:0000256" key="1">
    <source>
        <dbReference type="ARBA" id="ARBA00006739"/>
    </source>
</evidence>
<dbReference type="SUPFAM" id="SSF53448">
    <property type="entry name" value="Nucleotide-diphospho-sugar transferases"/>
    <property type="match status" value="1"/>
</dbReference>
<keyword evidence="3 5" id="KW-0808">Transferase</keyword>
<dbReference type="AlphaFoldDB" id="A0A1T4LRH8"/>
<gene>
    <name evidence="5" type="ORF">SAMN02745202_00506</name>
</gene>
<dbReference type="InterPro" id="IPR029044">
    <property type="entry name" value="Nucleotide-diphossugar_trans"/>
</dbReference>
<dbReference type="Gene3D" id="3.90.550.10">
    <property type="entry name" value="Spore Coat Polysaccharide Biosynthesis Protein SpsA, Chain A"/>
    <property type="match status" value="1"/>
</dbReference>
<dbReference type="Pfam" id="PF00535">
    <property type="entry name" value="Glycos_transf_2"/>
    <property type="match status" value="1"/>
</dbReference>
<dbReference type="InterPro" id="IPR001173">
    <property type="entry name" value="Glyco_trans_2-like"/>
</dbReference>
<dbReference type="EMBL" id="FUXK01000004">
    <property type="protein sequence ID" value="SJZ57226.1"/>
    <property type="molecule type" value="Genomic_DNA"/>
</dbReference>
<organism evidence="5 6">
    <name type="scientific">Segatella oulorum</name>
    <dbReference type="NCBI Taxonomy" id="28136"/>
    <lineage>
        <taxon>Bacteria</taxon>
        <taxon>Pseudomonadati</taxon>
        <taxon>Bacteroidota</taxon>
        <taxon>Bacteroidia</taxon>
        <taxon>Bacteroidales</taxon>
        <taxon>Prevotellaceae</taxon>
        <taxon>Segatella</taxon>
    </lineage>
</organism>
<dbReference type="Proteomes" id="UP000190065">
    <property type="component" value="Unassembled WGS sequence"/>
</dbReference>
<feature type="domain" description="Glycosyltransferase 2-like" evidence="4">
    <location>
        <begin position="6"/>
        <end position="131"/>
    </location>
</feature>
<keyword evidence="2" id="KW-0328">Glycosyltransferase</keyword>
<accession>A0A1T4LRH8</accession>
<reference evidence="5 6" key="1">
    <citation type="submission" date="2017-02" db="EMBL/GenBank/DDBJ databases">
        <authorList>
            <person name="Peterson S.W."/>
        </authorList>
    </citation>
    <scope>NUCLEOTIDE SEQUENCE [LARGE SCALE GENOMIC DNA]</scope>
    <source>
        <strain evidence="5 6">ATCC 43324</strain>
    </source>
</reference>
<dbReference type="PANTHER" id="PTHR43179:SF12">
    <property type="entry name" value="GALACTOFURANOSYLTRANSFERASE GLFT2"/>
    <property type="match status" value="1"/>
</dbReference>
<proteinExistence type="inferred from homology"/>
<evidence type="ECO:0000259" key="4">
    <source>
        <dbReference type="Pfam" id="PF00535"/>
    </source>
</evidence>
<dbReference type="PANTHER" id="PTHR43179">
    <property type="entry name" value="RHAMNOSYLTRANSFERASE WBBL"/>
    <property type="match status" value="1"/>
</dbReference>
<evidence type="ECO:0000313" key="6">
    <source>
        <dbReference type="Proteomes" id="UP000190065"/>
    </source>
</evidence>
<evidence type="ECO:0000256" key="2">
    <source>
        <dbReference type="ARBA" id="ARBA00022676"/>
    </source>
</evidence>
<dbReference type="GO" id="GO:0016757">
    <property type="term" value="F:glycosyltransferase activity"/>
    <property type="evidence" value="ECO:0007669"/>
    <property type="project" value="UniProtKB-KW"/>
</dbReference>
<comment type="similarity">
    <text evidence="1">Belongs to the glycosyltransferase 2 family.</text>
</comment>
<dbReference type="RefSeq" id="WP_025069934.1">
    <property type="nucleotide sequence ID" value="NZ_FUXK01000004.1"/>
</dbReference>
<dbReference type="CDD" id="cd04185">
    <property type="entry name" value="GT_2_like_b"/>
    <property type="match status" value="1"/>
</dbReference>
<name>A0A1T4LRH8_9BACT</name>
<evidence type="ECO:0000256" key="3">
    <source>
        <dbReference type="ARBA" id="ARBA00022679"/>
    </source>
</evidence>
<protein>
    <submittedName>
        <fullName evidence="5">Glycosyltransferase, GT2 family</fullName>
    </submittedName>
</protein>
<dbReference type="STRING" id="28136.SAMN02745202_00506"/>
<sequence length="307" mass="35692">MNIVAVVVTYNRLVLLKQNIAALKKQTCLPTHIVVIDNCSTDGTAEFLRTAEGVRVIRTTRNTGGAGGFFEGIKAAVALQADWIWLMDDDTIPHDDTLEKMLPYTHQAQVGFINSKVVWKDGSQHLMNKVVFGRQELPENTSFSHETQQKIIRNGSFVSMLIRGDMPFKIGLPYREFFIWCDDFEYSYRMFSNGFVGIYAEESVVLHATAENYTPVLKDIRGQHAWKLYYEERNRTFIDRKHKNPVVFFFSQLNKIRLQRRLIKKRHLPQEEERALLHQLTRGLWDGIFFHPKIEWIDANALTQKNK</sequence>
<evidence type="ECO:0000313" key="5">
    <source>
        <dbReference type="EMBL" id="SJZ57226.1"/>
    </source>
</evidence>